<reference evidence="4 5" key="1">
    <citation type="submission" date="2020-04" db="EMBL/GenBank/DDBJ databases">
        <title>Flammeovirgaceae bacterium KN852 isolated from deep sea.</title>
        <authorList>
            <person name="Zhang D.-C."/>
        </authorList>
    </citation>
    <scope>NUCLEOTIDE SEQUENCE [LARGE SCALE GENOMIC DNA]</scope>
    <source>
        <strain evidence="4 5">KN852</strain>
    </source>
</reference>
<evidence type="ECO:0000256" key="1">
    <source>
        <dbReference type="ARBA" id="ARBA00004613"/>
    </source>
</evidence>
<dbReference type="Pfam" id="PF03022">
    <property type="entry name" value="MRJP"/>
    <property type="match status" value="1"/>
</dbReference>
<comment type="subcellular location">
    <subcellularLocation>
        <location evidence="1">Secreted</location>
    </subcellularLocation>
</comment>
<dbReference type="Proteomes" id="UP000559010">
    <property type="component" value="Unassembled WGS sequence"/>
</dbReference>
<name>A0A848J8W6_9BACT</name>
<dbReference type="GO" id="GO:0005576">
    <property type="term" value="C:extracellular region"/>
    <property type="evidence" value="ECO:0007669"/>
    <property type="project" value="UniProtKB-SubCell"/>
</dbReference>
<evidence type="ECO:0000313" key="4">
    <source>
        <dbReference type="EMBL" id="NMM50874.1"/>
    </source>
</evidence>
<comment type="caution">
    <text evidence="4">The sequence shown here is derived from an EMBL/GenBank/DDBJ whole genome shotgun (WGS) entry which is preliminary data.</text>
</comment>
<dbReference type="RefSeq" id="WP_169685239.1">
    <property type="nucleotide sequence ID" value="NZ_JABBNU010000018.1"/>
</dbReference>
<dbReference type="InterPro" id="IPR017996">
    <property type="entry name" value="MRJP/yellow-related"/>
</dbReference>
<dbReference type="InterPro" id="IPR011042">
    <property type="entry name" value="6-blade_b-propeller_TolB-like"/>
</dbReference>
<evidence type="ECO:0000256" key="2">
    <source>
        <dbReference type="ARBA" id="ARBA00022525"/>
    </source>
</evidence>
<keyword evidence="5" id="KW-1185">Reference proteome</keyword>
<evidence type="ECO:0000256" key="3">
    <source>
        <dbReference type="SAM" id="SignalP"/>
    </source>
</evidence>
<dbReference type="EMBL" id="JABBNU010000018">
    <property type="protein sequence ID" value="NMM50874.1"/>
    <property type="molecule type" value="Genomic_DNA"/>
</dbReference>
<feature type="chain" id="PRO_5032862672" description="Major royal jelly protein" evidence="3">
    <location>
        <begin position="21"/>
        <end position="367"/>
    </location>
</feature>
<dbReference type="SUPFAM" id="SSF101898">
    <property type="entry name" value="NHL repeat"/>
    <property type="match status" value="1"/>
</dbReference>
<protein>
    <recommendedName>
        <fullName evidence="6">Major royal jelly protein</fullName>
    </recommendedName>
</protein>
<dbReference type="PANTHER" id="PTHR10009">
    <property type="entry name" value="PROTEIN YELLOW-RELATED"/>
    <property type="match status" value="1"/>
</dbReference>
<dbReference type="PANTHER" id="PTHR10009:SF18">
    <property type="entry name" value="PROTEIN YELLOW-LIKE PROTEIN"/>
    <property type="match status" value="1"/>
</dbReference>
<feature type="signal peptide" evidence="3">
    <location>
        <begin position="1"/>
        <end position="20"/>
    </location>
</feature>
<dbReference type="AlphaFoldDB" id="A0A848J8W6"/>
<sequence length="367" mass="41608">MTFRVTCLLYLILVFNFLTGCNTEKQNEDEKVSELKSEKDSKDKLPVLVAEFDGIQVTGVSVSSNGRVFANFPRWRPDINMSVAEVDEATGSHSPYPNKVWNSWKSGSPISDSTFVAVQSVLVKDNKLFVLDTRNPFFQGLIGQPKLFVFNLDDDKLERVYSFPEGTVKPNSYVNDLRIDRKRNKIYLTDSNEPGLIILDMESGESFRVLDNHYSTRAETDYLKIDTITWKGTVHSDGIALNPKTDELYYHALSGYTLYSISVDSLIQGSNTIENAVNRIARTSAPDGMIFDSKGNLYYADLEKHRIMFMTPDKSQHILVDNINVSWADTFSIYNGFLYYTNSKIHLAGADVNNMVFSIYKISIDHL</sequence>
<keyword evidence="2" id="KW-0964">Secreted</keyword>
<evidence type="ECO:0000313" key="5">
    <source>
        <dbReference type="Proteomes" id="UP000559010"/>
    </source>
</evidence>
<dbReference type="PROSITE" id="PS51257">
    <property type="entry name" value="PROKAR_LIPOPROTEIN"/>
    <property type="match status" value="1"/>
</dbReference>
<keyword evidence="3" id="KW-0732">Signal</keyword>
<accession>A0A848J8W6</accession>
<dbReference type="Gene3D" id="2.120.10.30">
    <property type="entry name" value="TolB, C-terminal domain"/>
    <property type="match status" value="1"/>
</dbReference>
<proteinExistence type="predicted"/>
<organism evidence="4 5">
    <name type="scientific">Marinigracilibium pacificum</name>
    <dbReference type="NCBI Taxonomy" id="2729599"/>
    <lineage>
        <taxon>Bacteria</taxon>
        <taxon>Pseudomonadati</taxon>
        <taxon>Bacteroidota</taxon>
        <taxon>Cytophagia</taxon>
        <taxon>Cytophagales</taxon>
        <taxon>Flammeovirgaceae</taxon>
        <taxon>Marinigracilibium</taxon>
    </lineage>
</organism>
<gene>
    <name evidence="4" type="ORF">HH304_20865</name>
</gene>
<evidence type="ECO:0008006" key="6">
    <source>
        <dbReference type="Google" id="ProtNLM"/>
    </source>
</evidence>